<keyword evidence="4" id="KW-1185">Reference proteome</keyword>
<dbReference type="InterPro" id="IPR036291">
    <property type="entry name" value="NAD(P)-bd_dom_sf"/>
</dbReference>
<name>A0A060JC79_9MICO</name>
<reference evidence="3 4" key="1">
    <citation type="journal article" date="2014" name="Int. J. Syst. Evol. Microbiol.">
        <title>Rhodoluna lacicola gen. nov., sp. nov., a planktonic freshwater bacterium with stream-lined genome.</title>
        <authorList>
            <person name="Hahn M."/>
            <person name="Schmidt J."/>
            <person name="Taipale S.J."/>
            <person name="Doolittle W.F."/>
            <person name="Koll U."/>
        </authorList>
    </citation>
    <scope>NUCLEOTIDE SEQUENCE [LARGE SCALE GENOMIC DNA]</scope>
    <source>
        <strain evidence="3 4">MWH-Ta8</strain>
    </source>
</reference>
<dbReference type="PANTHER" id="PTHR43157:SF31">
    <property type="entry name" value="PHOSPHATIDYLINOSITOL-GLYCAN BIOSYNTHESIS CLASS F PROTEIN"/>
    <property type="match status" value="1"/>
</dbReference>
<organism evidence="3 4">
    <name type="scientific">Rhodoluna lacicola</name>
    <dbReference type="NCBI Taxonomy" id="529884"/>
    <lineage>
        <taxon>Bacteria</taxon>
        <taxon>Bacillati</taxon>
        <taxon>Actinomycetota</taxon>
        <taxon>Actinomycetes</taxon>
        <taxon>Micrococcales</taxon>
        <taxon>Microbacteriaceae</taxon>
        <taxon>Luna cluster</taxon>
        <taxon>Luna-1 subcluster</taxon>
        <taxon>Rhodoluna</taxon>
    </lineage>
</organism>
<dbReference type="PANTHER" id="PTHR43157">
    <property type="entry name" value="PHOSPHATIDYLINOSITOL-GLYCAN BIOSYNTHESIS CLASS F PROTEIN-RELATED"/>
    <property type="match status" value="1"/>
</dbReference>
<dbReference type="Gene3D" id="3.40.50.720">
    <property type="entry name" value="NAD(P)-binding Rossmann-like Domain"/>
    <property type="match status" value="1"/>
</dbReference>
<sequence length="269" mass="29468">MRKAAIITGGNAGLGFHCAERAIVNGFDVTLACRNIDKAEAAKSRLLDRFPKSRVSVVLLDLSDLESARSFVGRFEGNWDLLINNAGAKIEKPFKQTSQGHEWHIGVNHLGHFALTGSLLSKANENATIVTVSSIVARRGTLEFELEVFDERKAYANSKLMNLVFSQELARRLSGTGHKSVAAHPGFARASYYGNRMIRAAEYCFAHSAVTGSESIWQAANTSNGKYLAPRFLELWGSPSEARSVRTDSAAVLDFWNESERLTGVSFAI</sequence>
<keyword evidence="1" id="KW-0560">Oxidoreductase</keyword>
<protein>
    <submittedName>
        <fullName evidence="3">Dehydrogenases with different specificities (Related to short-chain alcohol dehydrogenases)</fullName>
    </submittedName>
</protein>
<dbReference type="OrthoDB" id="4577644at2"/>
<dbReference type="PRINTS" id="PR00081">
    <property type="entry name" value="GDHRDH"/>
</dbReference>
<dbReference type="KEGG" id="rla:Rhola_00006790"/>
<dbReference type="SUPFAM" id="SSF51735">
    <property type="entry name" value="NAD(P)-binding Rossmann-fold domains"/>
    <property type="match status" value="1"/>
</dbReference>
<dbReference type="PRINTS" id="PR00080">
    <property type="entry name" value="SDRFAMILY"/>
</dbReference>
<dbReference type="Proteomes" id="UP000067708">
    <property type="component" value="Chromosome"/>
</dbReference>
<dbReference type="Pfam" id="PF00106">
    <property type="entry name" value="adh_short"/>
    <property type="match status" value="1"/>
</dbReference>
<comment type="similarity">
    <text evidence="2">Belongs to the short-chain dehydrogenases/reductases (SDR) family.</text>
</comment>
<dbReference type="InterPro" id="IPR002347">
    <property type="entry name" value="SDR_fam"/>
</dbReference>
<evidence type="ECO:0000256" key="2">
    <source>
        <dbReference type="RuleBase" id="RU000363"/>
    </source>
</evidence>
<dbReference type="HOGENOM" id="CLU_010194_44_2_11"/>
<dbReference type="RefSeq" id="WP_051636244.1">
    <property type="nucleotide sequence ID" value="NZ_CP007490.1"/>
</dbReference>
<evidence type="ECO:0000313" key="3">
    <source>
        <dbReference type="EMBL" id="AIC47486.1"/>
    </source>
</evidence>
<evidence type="ECO:0000313" key="4">
    <source>
        <dbReference type="Proteomes" id="UP000067708"/>
    </source>
</evidence>
<dbReference type="EMBL" id="CP007490">
    <property type="protein sequence ID" value="AIC47486.1"/>
    <property type="molecule type" value="Genomic_DNA"/>
</dbReference>
<gene>
    <name evidence="3" type="ORF">Rhola_00006790</name>
</gene>
<dbReference type="eggNOG" id="COG1028">
    <property type="taxonomic scope" value="Bacteria"/>
</dbReference>
<dbReference type="AlphaFoldDB" id="A0A060JC79"/>
<evidence type="ECO:0000256" key="1">
    <source>
        <dbReference type="ARBA" id="ARBA00023002"/>
    </source>
</evidence>
<dbReference type="STRING" id="529884.Rhola_00006790"/>
<proteinExistence type="inferred from homology"/>
<dbReference type="GO" id="GO:0016491">
    <property type="term" value="F:oxidoreductase activity"/>
    <property type="evidence" value="ECO:0007669"/>
    <property type="project" value="UniProtKB-KW"/>
</dbReference>
<accession>A0A060JC79</accession>